<proteinExistence type="predicted"/>
<evidence type="ECO:0000313" key="1">
    <source>
        <dbReference type="EMBL" id="CRY79859.1"/>
    </source>
</evidence>
<accession>A0A0H5NXU2</accession>
<gene>
    <name evidence="1" type="ORF">ERS450000_03512</name>
</gene>
<dbReference type="KEGG" id="nfr:ERS450000_03512"/>
<evidence type="ECO:0000313" key="2">
    <source>
        <dbReference type="Proteomes" id="UP000057820"/>
    </source>
</evidence>
<reference evidence="2" key="1">
    <citation type="submission" date="2015-03" db="EMBL/GenBank/DDBJ databases">
        <authorList>
            <consortium name="Pathogen Informatics"/>
        </authorList>
    </citation>
    <scope>NUCLEOTIDE SEQUENCE [LARGE SCALE GENOMIC DNA]</scope>
    <source>
        <strain evidence="2">NCTC11134</strain>
        <plasmid evidence="2">2</plasmid>
    </source>
</reference>
<dbReference type="Proteomes" id="UP000057820">
    <property type="component" value="Plasmid 2"/>
</dbReference>
<dbReference type="EMBL" id="LN868939">
    <property type="protein sequence ID" value="CRY79859.1"/>
    <property type="molecule type" value="Genomic_DNA"/>
</dbReference>
<geneLocation type="plasmid" evidence="1">
    <name>2</name>
</geneLocation>
<name>A0A0H5NXU2_NOCFR</name>
<sequence length="81" mass="9100">MYLRETKPLYEGPRGPEYAHLTDGHGFQLSTVRALEARGLCKVDVYYAPTMHEEGMSRPPAVRSWVAELTDKGRSCSQEGD</sequence>
<keyword evidence="1" id="KW-0614">Plasmid</keyword>
<organism evidence="1 2">
    <name type="scientific">Nocardia farcinica</name>
    <dbReference type="NCBI Taxonomy" id="37329"/>
    <lineage>
        <taxon>Bacteria</taxon>
        <taxon>Bacillati</taxon>
        <taxon>Actinomycetota</taxon>
        <taxon>Actinomycetes</taxon>
        <taxon>Mycobacteriales</taxon>
        <taxon>Nocardiaceae</taxon>
        <taxon>Nocardia</taxon>
    </lineage>
</organism>
<protein>
    <submittedName>
        <fullName evidence="1">Uncharacterized protein</fullName>
    </submittedName>
</protein>
<dbReference type="AlphaFoldDB" id="A0A0H5NXU2"/>